<comment type="similarity">
    <text evidence="2">Belongs to the TspO/BZRP family.</text>
</comment>
<evidence type="ECO:0000256" key="2">
    <source>
        <dbReference type="ARBA" id="ARBA00007524"/>
    </source>
</evidence>
<evidence type="ECO:0000256" key="6">
    <source>
        <dbReference type="SAM" id="Phobius"/>
    </source>
</evidence>
<reference evidence="7 9" key="2">
    <citation type="journal article" date="2019" name="BMC Evol. Biol.">
        <title>Comparative genomics of Mycobacterium mucogenicum and Mycobacterium neoaurum clade members emphasizing tRNA and non-coding RNA.</title>
        <authorList>
            <person name="Behra P.R.K."/>
            <person name="Pettersson B.M.F."/>
            <person name="Das S."/>
            <person name="Dasgupta S."/>
            <person name="Kirsebom L.A."/>
        </authorList>
    </citation>
    <scope>NUCLEOTIDE SEQUENCE [LARGE SCALE GENOMIC DNA]</scope>
    <source>
        <strain evidence="7 9">DSM 44124</strain>
    </source>
</reference>
<dbReference type="GeneID" id="76729074"/>
<evidence type="ECO:0000256" key="1">
    <source>
        <dbReference type="ARBA" id="ARBA00004141"/>
    </source>
</evidence>
<dbReference type="PANTHER" id="PTHR10057">
    <property type="entry name" value="PERIPHERAL-TYPE BENZODIAZEPINE RECEPTOR"/>
    <property type="match status" value="1"/>
</dbReference>
<evidence type="ECO:0000313" key="8">
    <source>
        <dbReference type="EMBL" id="TLH55931.1"/>
    </source>
</evidence>
<dbReference type="AlphaFoldDB" id="A0A8H2JIZ6"/>
<dbReference type="InterPro" id="IPR004307">
    <property type="entry name" value="TspO_MBR"/>
</dbReference>
<dbReference type="EMBL" id="CP062008">
    <property type="protein sequence ID" value="QPG69412.1"/>
    <property type="molecule type" value="Genomic_DNA"/>
</dbReference>
<evidence type="ECO:0000256" key="3">
    <source>
        <dbReference type="ARBA" id="ARBA00022692"/>
    </source>
</evidence>
<dbReference type="FunFam" id="1.20.1260.100:FF:000001">
    <property type="entry name" value="translocator protein 2"/>
    <property type="match status" value="1"/>
</dbReference>
<dbReference type="RefSeq" id="WP_020099801.1">
    <property type="nucleotide sequence ID" value="NZ_ANBS01000029.1"/>
</dbReference>
<keyword evidence="4 6" id="KW-1133">Transmembrane helix</keyword>
<evidence type="ECO:0000256" key="4">
    <source>
        <dbReference type="ARBA" id="ARBA00022989"/>
    </source>
</evidence>
<feature type="transmembrane region" description="Helical" evidence="6">
    <location>
        <begin position="51"/>
        <end position="74"/>
    </location>
</feature>
<gene>
    <name evidence="7" type="ORF">C1S78_029350</name>
    <name evidence="8" type="ORF">C1S78_29275</name>
</gene>
<evidence type="ECO:0000313" key="7">
    <source>
        <dbReference type="EMBL" id="QPG69412.1"/>
    </source>
</evidence>
<sequence length="76" mass="8325">MYAGQLVLNLLWSALFFGLGRRGVALVDIVLLDVAIVVSIALFWKVNRAAAAMLVPYLGWTPFATVLNFSVWSLNA</sequence>
<proteinExistence type="inferred from homology"/>
<evidence type="ECO:0000313" key="9">
    <source>
        <dbReference type="Proteomes" id="UP000309231"/>
    </source>
</evidence>
<dbReference type="Pfam" id="PF03073">
    <property type="entry name" value="TspO_MBR"/>
    <property type="match status" value="1"/>
</dbReference>
<dbReference type="GO" id="GO:0033013">
    <property type="term" value="P:tetrapyrrole metabolic process"/>
    <property type="evidence" value="ECO:0007669"/>
    <property type="project" value="UniProtKB-ARBA"/>
</dbReference>
<accession>A0A8H2JIZ6</accession>
<comment type="subcellular location">
    <subcellularLocation>
        <location evidence="1">Membrane</location>
        <topology evidence="1">Multi-pass membrane protein</topology>
    </subcellularLocation>
</comment>
<dbReference type="GO" id="GO:0016020">
    <property type="term" value="C:membrane"/>
    <property type="evidence" value="ECO:0007669"/>
    <property type="project" value="UniProtKB-SubCell"/>
</dbReference>
<reference evidence="8" key="1">
    <citation type="submission" date="2018-01" db="EMBL/GenBank/DDBJ databases">
        <title>Comparative genomics of Mycobacterium mucogenicum and Mycobacterium neoaurum clade members emphasizing tRNA and non-coding RNA.</title>
        <authorList>
            <person name="Behra P.R.K."/>
            <person name="Pettersson B.M.F."/>
            <person name="Das S."/>
            <person name="Dasgupta S."/>
            <person name="Kirsebom L.A."/>
        </authorList>
    </citation>
    <scope>NUCLEOTIDE SEQUENCE</scope>
    <source>
        <strain evidence="8">DSM 44124</strain>
    </source>
</reference>
<dbReference type="InterPro" id="IPR038330">
    <property type="entry name" value="TspO/MBR-related_sf"/>
</dbReference>
<keyword evidence="3 6" id="KW-0812">Transmembrane</keyword>
<dbReference type="Gene3D" id="1.20.1260.100">
    <property type="entry name" value="TspO/MBR protein"/>
    <property type="match status" value="1"/>
</dbReference>
<dbReference type="Proteomes" id="UP000309231">
    <property type="component" value="Chromosome"/>
</dbReference>
<dbReference type="PANTHER" id="PTHR10057:SF0">
    <property type="entry name" value="TRANSLOCATOR PROTEIN"/>
    <property type="match status" value="1"/>
</dbReference>
<dbReference type="KEGG" id="mmuc:C1S78_029350"/>
<evidence type="ECO:0000256" key="5">
    <source>
        <dbReference type="ARBA" id="ARBA00023136"/>
    </source>
</evidence>
<keyword evidence="5 6" id="KW-0472">Membrane</keyword>
<protein>
    <submittedName>
        <fullName evidence="8">Tryptophan-rich sensory protein</fullName>
    </submittedName>
</protein>
<reference evidence="7 9" key="3">
    <citation type="journal article" date="2019" name="Sci. Rep.">
        <title>Insight into the biology of Mycobacterium mucogenicum and Mycobacterium neoaurum clade members.</title>
        <authorList>
            <person name="Behra P.R.K."/>
            <person name="Pettersson B.M.F."/>
            <person name="Ramesh M."/>
            <person name="Dasgupta S."/>
            <person name="Kirsebom L.A."/>
        </authorList>
    </citation>
    <scope>NUCLEOTIDE SEQUENCE [LARGE SCALE GENOMIC DNA]</scope>
    <source>
        <strain evidence="7 9">DSM 44124</strain>
    </source>
</reference>
<organism evidence="8">
    <name type="scientific">Mycolicibacterium mucogenicum DSM 44124</name>
    <dbReference type="NCBI Taxonomy" id="1226753"/>
    <lineage>
        <taxon>Bacteria</taxon>
        <taxon>Bacillati</taxon>
        <taxon>Actinomycetota</taxon>
        <taxon>Actinomycetes</taxon>
        <taxon>Mycobacteriales</taxon>
        <taxon>Mycobacteriaceae</taxon>
        <taxon>Mycolicibacterium</taxon>
    </lineage>
</organism>
<dbReference type="EMBL" id="POTL01000001">
    <property type="protein sequence ID" value="TLH55931.1"/>
    <property type="molecule type" value="Genomic_DNA"/>
</dbReference>
<dbReference type="CDD" id="cd15904">
    <property type="entry name" value="TSPO_MBR"/>
    <property type="match status" value="1"/>
</dbReference>
<keyword evidence="9" id="KW-1185">Reference proteome</keyword>
<name>A0A8H2JIZ6_MYCMU</name>
<feature type="transmembrane region" description="Helical" evidence="6">
    <location>
        <begin position="23"/>
        <end position="44"/>
    </location>
</feature>